<accession>A2E4D1</accession>
<dbReference type="RefSeq" id="XP_001324689.1">
    <property type="nucleotide sequence ID" value="XM_001324654.1"/>
</dbReference>
<evidence type="ECO:0000313" key="2">
    <source>
        <dbReference type="Proteomes" id="UP000001542"/>
    </source>
</evidence>
<keyword evidence="2" id="KW-1185">Reference proteome</keyword>
<dbReference type="KEGG" id="tva:4770432"/>
<dbReference type="InParanoid" id="A2E4D1"/>
<sequence length="1310" mass="151739">MVEILLRFEQITTHTLSQMEIVEEVGIFQRSICATIFKQMDSATIEDHFYKIFMSYLDLSKIKSSQVKNYIYASMTTFLMKVCTFYTKELSNAFSKIVIECTVVDYDSTLIVSIFAYMTNYISPEHLIDFMLSTPIFHHFFQQSVLASERLSNIIFNISVCNKEWLEIFFTKYLRASILSGERTMLSASLSVFNKDRKLLIQQLISAGEENNWSLKYISALAYFVSAGNLVLGPQFKPAQIAAFNFLLENTSFSTKTDIFIILSTDDKNISISYKGDNVIDLTYDDKTISFDFTNHINDPTFYSLNLPLSLLTPDKNNLSTVIGTKIETLGRLASKTTNKETLTTIIDLIYDAYTQNICHFTSILRSISKCANNVITYVKSPKFYYLLNSTLLGKEQSWFHSSEILHALQSIEITFYPFIFGSDGQRIVRRKLIKYATNANEQFASEAILFLKILSQKFFDDVIQDIWFCTDFFDKESVHAHLKILNNILENMNRDIPVLNGFIDCLYELYEQFDDIEFISDILIFLSHFDHSNNKVLVLERLIDISVVFIHYGIQYLTGEIKSLSVDEEVSMQWSKELFQYIGRHPVDITDKNSHSTILQLRPVYSAARLILNLKFCVVDRKFLISACIRLFRFYPDLCTNFMAKNFREFTDEERVELVSSLHNQLYIVSSPHVHAKWAEIALYKMTPGNLPRGFLDMITRTCLFFIKNHKDYMAHDLYSFAGFLGSLHEQYRDLLQTFLVSLPHDKANVFIRLSKKKIPGFVDRFENEFINLEATNEINKNSEVTIESLIKIPVIDTWEEKIAYYSAIGRSDLYETCLIQSYIKKTKIDFSNTIISSKCALPIFNFVYKLEKNQIQSIEKVFSIKDIENGNEEGCLAWALYNIDDFIKQFLELEKIKKDHLLFLCKLVSRSSDNNKIREILLPKILNLEFKKKKLHFALYCVLILAHSLKNTKEMRDIVFLFMRDLANDVDQKLSAKVLYSIVAYAGTSHEHNKVIKRYFNEAFTNPVNALYFQTKIILKARKAKRANTSISDIIIEYLNSDLPSSVMSSVRLAYQTVYSYGSDDCLVTLKNSIQPLIDGIKKWLYLPPIAYSYSKLLNLILKKEELRYLHNVLLYSCFNDPISFNNPSELVYAMNVTEEAIPHANVETSQFEFLFSICQLMLSFKNSKIFEAGTRCYTKVLQKNIDKEKMQEEALIATLDWMSNNVGFDHYKIMTFVESWRKLMMECSTVKKVGEAMAIEFVKHATRMYIPFLIFERCLNELAPQDQIDFKQDIAMGQTMIDDESLKNAITSYLNGDKLAALDLLYQ</sequence>
<protein>
    <submittedName>
        <fullName evidence="1">Uncharacterized protein</fullName>
    </submittedName>
</protein>
<gene>
    <name evidence="1" type="ORF">TVAG_128800</name>
</gene>
<proteinExistence type="predicted"/>
<reference evidence="1" key="2">
    <citation type="journal article" date="2007" name="Science">
        <title>Draft genome sequence of the sexually transmitted pathogen Trichomonas vaginalis.</title>
        <authorList>
            <person name="Carlton J.M."/>
            <person name="Hirt R.P."/>
            <person name="Silva J.C."/>
            <person name="Delcher A.L."/>
            <person name="Schatz M."/>
            <person name="Zhao Q."/>
            <person name="Wortman J.R."/>
            <person name="Bidwell S.L."/>
            <person name="Alsmark U.C.M."/>
            <person name="Besteiro S."/>
            <person name="Sicheritz-Ponten T."/>
            <person name="Noel C.J."/>
            <person name="Dacks J.B."/>
            <person name="Foster P.G."/>
            <person name="Simillion C."/>
            <person name="Van de Peer Y."/>
            <person name="Miranda-Saavedra D."/>
            <person name="Barton G.J."/>
            <person name="Westrop G.D."/>
            <person name="Mueller S."/>
            <person name="Dessi D."/>
            <person name="Fiori P.L."/>
            <person name="Ren Q."/>
            <person name="Paulsen I."/>
            <person name="Zhang H."/>
            <person name="Bastida-Corcuera F.D."/>
            <person name="Simoes-Barbosa A."/>
            <person name="Brown M.T."/>
            <person name="Hayes R.D."/>
            <person name="Mukherjee M."/>
            <person name="Okumura C.Y."/>
            <person name="Schneider R."/>
            <person name="Smith A.J."/>
            <person name="Vanacova S."/>
            <person name="Villalvazo M."/>
            <person name="Haas B.J."/>
            <person name="Pertea M."/>
            <person name="Feldblyum T.V."/>
            <person name="Utterback T.R."/>
            <person name="Shu C.L."/>
            <person name="Osoegawa K."/>
            <person name="de Jong P.J."/>
            <person name="Hrdy I."/>
            <person name="Horvathova L."/>
            <person name="Zubacova Z."/>
            <person name="Dolezal P."/>
            <person name="Malik S.B."/>
            <person name="Logsdon J.M. Jr."/>
            <person name="Henze K."/>
            <person name="Gupta A."/>
            <person name="Wang C.C."/>
            <person name="Dunne R.L."/>
            <person name="Upcroft J.A."/>
            <person name="Upcroft P."/>
            <person name="White O."/>
            <person name="Salzberg S.L."/>
            <person name="Tang P."/>
            <person name="Chiu C.-H."/>
            <person name="Lee Y.-S."/>
            <person name="Embley T.M."/>
            <person name="Coombs G.H."/>
            <person name="Mottram J.C."/>
            <person name="Tachezy J."/>
            <person name="Fraser-Liggett C.M."/>
            <person name="Johnson P.J."/>
        </authorList>
    </citation>
    <scope>NUCLEOTIDE SEQUENCE [LARGE SCALE GENOMIC DNA]</scope>
    <source>
        <strain evidence="1">G3</strain>
    </source>
</reference>
<name>A2E4D1_TRIV3</name>
<dbReference type="VEuPathDB" id="TrichDB:TVAGG3_0018570"/>
<dbReference type="EMBL" id="DS113301">
    <property type="protein sequence ID" value="EAY12466.1"/>
    <property type="molecule type" value="Genomic_DNA"/>
</dbReference>
<evidence type="ECO:0000313" key="1">
    <source>
        <dbReference type="EMBL" id="EAY12466.1"/>
    </source>
</evidence>
<dbReference type="Proteomes" id="UP000001542">
    <property type="component" value="Unassembled WGS sequence"/>
</dbReference>
<reference evidence="1" key="1">
    <citation type="submission" date="2006-10" db="EMBL/GenBank/DDBJ databases">
        <authorList>
            <person name="Amadeo P."/>
            <person name="Zhao Q."/>
            <person name="Wortman J."/>
            <person name="Fraser-Liggett C."/>
            <person name="Carlton J."/>
        </authorList>
    </citation>
    <scope>NUCLEOTIDE SEQUENCE</scope>
    <source>
        <strain evidence="1">G3</strain>
    </source>
</reference>
<dbReference type="VEuPathDB" id="TrichDB:TVAG_128800"/>
<organism evidence="1 2">
    <name type="scientific">Trichomonas vaginalis (strain ATCC PRA-98 / G3)</name>
    <dbReference type="NCBI Taxonomy" id="412133"/>
    <lineage>
        <taxon>Eukaryota</taxon>
        <taxon>Metamonada</taxon>
        <taxon>Parabasalia</taxon>
        <taxon>Trichomonadida</taxon>
        <taxon>Trichomonadidae</taxon>
        <taxon>Trichomonas</taxon>
    </lineage>
</organism>